<sequence>MSSSMQRELKTLVDQTLKNLETKSLKYTRVSVKDSNQGFEISIKVYLEHPMHFRSIYELTRTVTSKYGITIDDVMIYAPHSRAIRISFTIKRK</sequence>
<reference evidence="1 2" key="1">
    <citation type="journal article" date="2011" name="J. Bacteriol.">
        <title>Complete genome sequence of 'Vulcanisaeta moutnovskia' strain 768-28, a novel member of the hyperthermophilic crenarchaeal genus vulcanisaeta.</title>
        <authorList>
            <person name="Gumerov V.M."/>
            <person name="Mardanov A.V."/>
            <person name="Beletsky A.V."/>
            <person name="Prokofeva M.I."/>
            <person name="Bonch-Osmolovskaya E.A."/>
            <person name="Ravin N.V."/>
            <person name="Skryabin K.G."/>
        </authorList>
    </citation>
    <scope>NUCLEOTIDE SEQUENCE [LARGE SCALE GENOMIC DNA]</scope>
    <source>
        <strain evidence="1 2">768-28</strain>
    </source>
</reference>
<dbReference type="eggNOG" id="arCOG05562">
    <property type="taxonomic scope" value="Archaea"/>
</dbReference>
<accession>F0QUG8</accession>
<evidence type="ECO:0000313" key="2">
    <source>
        <dbReference type="Proteomes" id="UP000007485"/>
    </source>
</evidence>
<dbReference type="AlphaFoldDB" id="F0QUG8"/>
<dbReference type="RefSeq" id="WP_013605039.1">
    <property type="nucleotide sequence ID" value="NC_015151.1"/>
</dbReference>
<dbReference type="GeneID" id="10289325"/>
<gene>
    <name evidence="1" type="ordered locus">VMUT_1673</name>
</gene>
<dbReference type="STRING" id="985053.VMUT_1673"/>
<dbReference type="KEGG" id="vmo:VMUT_1673"/>
<protein>
    <submittedName>
        <fullName evidence="1">Uncharacterized protein</fullName>
    </submittedName>
</protein>
<name>F0QUG8_VULM7</name>
<keyword evidence="2" id="KW-1185">Reference proteome</keyword>
<proteinExistence type="predicted"/>
<organism evidence="1 2">
    <name type="scientific">Vulcanisaeta moutnovskia (strain 768-28)</name>
    <dbReference type="NCBI Taxonomy" id="985053"/>
    <lineage>
        <taxon>Archaea</taxon>
        <taxon>Thermoproteota</taxon>
        <taxon>Thermoprotei</taxon>
        <taxon>Thermoproteales</taxon>
        <taxon>Thermoproteaceae</taxon>
        <taxon>Vulcanisaeta</taxon>
    </lineage>
</organism>
<dbReference type="EMBL" id="CP002529">
    <property type="protein sequence ID" value="ADY01877.1"/>
    <property type="molecule type" value="Genomic_DNA"/>
</dbReference>
<dbReference type="OrthoDB" id="27438at2157"/>
<evidence type="ECO:0000313" key="1">
    <source>
        <dbReference type="EMBL" id="ADY01877.1"/>
    </source>
</evidence>
<dbReference type="Proteomes" id="UP000007485">
    <property type="component" value="Chromosome"/>
</dbReference>
<dbReference type="HOGENOM" id="CLU_2406522_0_0_2"/>